<sequence>MEIRRRGRAGLVSNLNKLALLCFVCVLIFSICALFSTVCHGRACSESRSSSIEYSHNQMSNSRRRLSVGGPGSYPPRCSGKCGACKPCFPVHVPVPPGTPVITEYYPEAWRCKCRNKLYMP</sequence>
<evidence type="ECO:0000313" key="7">
    <source>
        <dbReference type="EMBL" id="ONK77201.1"/>
    </source>
</evidence>
<name>A0A5P1FKJ7_ASPOF</name>
<organism evidence="7 8">
    <name type="scientific">Asparagus officinalis</name>
    <name type="common">Garden asparagus</name>
    <dbReference type="NCBI Taxonomy" id="4686"/>
    <lineage>
        <taxon>Eukaryota</taxon>
        <taxon>Viridiplantae</taxon>
        <taxon>Streptophyta</taxon>
        <taxon>Embryophyta</taxon>
        <taxon>Tracheophyta</taxon>
        <taxon>Spermatophyta</taxon>
        <taxon>Magnoliopsida</taxon>
        <taxon>Liliopsida</taxon>
        <taxon>Asparagales</taxon>
        <taxon>Asparagaceae</taxon>
        <taxon>Asparagoideae</taxon>
        <taxon>Asparagus</taxon>
    </lineage>
</organism>
<keyword evidence="4" id="KW-0732">Signal</keyword>
<keyword evidence="5" id="KW-1015">Disulfide bond</keyword>
<dbReference type="EMBL" id="CM007382">
    <property type="protein sequence ID" value="ONK77201.1"/>
    <property type="molecule type" value="Genomic_DNA"/>
</dbReference>
<dbReference type="Gramene" id="ONK77201">
    <property type="protein sequence ID" value="ONK77201"/>
    <property type="gene ID" value="A4U43_C02F4130"/>
</dbReference>
<evidence type="ECO:0000256" key="6">
    <source>
        <dbReference type="RuleBase" id="RU367102"/>
    </source>
</evidence>
<dbReference type="OrthoDB" id="1937916at2759"/>
<dbReference type="Proteomes" id="UP000243459">
    <property type="component" value="Chromosome 2"/>
</dbReference>
<evidence type="ECO:0000256" key="1">
    <source>
        <dbReference type="ARBA" id="ARBA00004613"/>
    </source>
</evidence>
<dbReference type="InterPro" id="IPR039455">
    <property type="entry name" value="EPFL"/>
</dbReference>
<keyword evidence="6" id="KW-0217">Developmental protein</keyword>
<comment type="function">
    <text evidence="6">Controls stomatal patterning.</text>
</comment>
<proteinExistence type="inferred from homology"/>
<evidence type="ECO:0000256" key="4">
    <source>
        <dbReference type="ARBA" id="ARBA00022729"/>
    </source>
</evidence>
<dbReference type="AlphaFoldDB" id="A0A5P1FKJ7"/>
<comment type="similarity">
    <text evidence="2 6">Belongs to the plant cysteine rich small secretory peptide family. Epidermal patterning factor subfamily.</text>
</comment>
<dbReference type="GO" id="GO:0010052">
    <property type="term" value="P:guard cell differentiation"/>
    <property type="evidence" value="ECO:0007669"/>
    <property type="project" value="UniProtKB-UniRule"/>
</dbReference>
<evidence type="ECO:0000256" key="2">
    <source>
        <dbReference type="ARBA" id="ARBA00008127"/>
    </source>
</evidence>
<keyword evidence="8" id="KW-1185">Reference proteome</keyword>
<dbReference type="Pfam" id="PF17181">
    <property type="entry name" value="EPF"/>
    <property type="match status" value="1"/>
</dbReference>
<dbReference type="OMA" id="CHGRACS"/>
<evidence type="ECO:0000256" key="3">
    <source>
        <dbReference type="ARBA" id="ARBA00022525"/>
    </source>
</evidence>
<comment type="subcellular location">
    <subcellularLocation>
        <location evidence="1 6">Secreted</location>
    </subcellularLocation>
</comment>
<protein>
    <recommendedName>
        <fullName evidence="6">Epidermal patterning factor-like protein</fullName>
    </recommendedName>
</protein>
<reference evidence="8" key="1">
    <citation type="journal article" date="2017" name="Nat. Commun.">
        <title>The asparagus genome sheds light on the origin and evolution of a young Y chromosome.</title>
        <authorList>
            <person name="Harkess A."/>
            <person name="Zhou J."/>
            <person name="Xu C."/>
            <person name="Bowers J.E."/>
            <person name="Van der Hulst R."/>
            <person name="Ayyampalayam S."/>
            <person name="Mercati F."/>
            <person name="Riccardi P."/>
            <person name="McKain M.R."/>
            <person name="Kakrana A."/>
            <person name="Tang H."/>
            <person name="Ray J."/>
            <person name="Groenendijk J."/>
            <person name="Arikit S."/>
            <person name="Mathioni S.M."/>
            <person name="Nakano M."/>
            <person name="Shan H."/>
            <person name="Telgmann-Rauber A."/>
            <person name="Kanno A."/>
            <person name="Yue Z."/>
            <person name="Chen H."/>
            <person name="Li W."/>
            <person name="Chen Y."/>
            <person name="Xu X."/>
            <person name="Zhang Y."/>
            <person name="Luo S."/>
            <person name="Chen H."/>
            <person name="Gao J."/>
            <person name="Mao Z."/>
            <person name="Pires J.C."/>
            <person name="Luo M."/>
            <person name="Kudrna D."/>
            <person name="Wing R.A."/>
            <person name="Meyers B.C."/>
            <person name="Yi K."/>
            <person name="Kong H."/>
            <person name="Lavrijsen P."/>
            <person name="Sunseri F."/>
            <person name="Falavigna A."/>
            <person name="Ye Y."/>
            <person name="Leebens-Mack J.H."/>
            <person name="Chen G."/>
        </authorList>
    </citation>
    <scope>NUCLEOTIDE SEQUENCE [LARGE SCALE GENOMIC DNA]</scope>
    <source>
        <strain evidence="8">cv. DH0086</strain>
    </source>
</reference>
<dbReference type="PANTHER" id="PTHR33109">
    <property type="entry name" value="EPIDERMAL PATTERNING FACTOR-LIKE PROTEIN 4"/>
    <property type="match status" value="1"/>
</dbReference>
<dbReference type="PANTHER" id="PTHR33109:SF4">
    <property type="entry name" value="EPIDERMAL PATTERNING FACTOR-LIKE PROTEIN 6"/>
    <property type="match status" value="1"/>
</dbReference>
<evidence type="ECO:0000313" key="8">
    <source>
        <dbReference type="Proteomes" id="UP000243459"/>
    </source>
</evidence>
<dbReference type="GO" id="GO:0005576">
    <property type="term" value="C:extracellular region"/>
    <property type="evidence" value="ECO:0007669"/>
    <property type="project" value="UniProtKB-SubCell"/>
</dbReference>
<keyword evidence="3 6" id="KW-0964">Secreted</keyword>
<accession>A0A5P1FKJ7</accession>
<evidence type="ECO:0000256" key="5">
    <source>
        <dbReference type="ARBA" id="ARBA00023157"/>
    </source>
</evidence>
<gene>
    <name evidence="7" type="ORF">A4U43_C02F4130</name>
</gene>